<dbReference type="GO" id="GO:0005524">
    <property type="term" value="F:ATP binding"/>
    <property type="evidence" value="ECO:0007669"/>
    <property type="project" value="UniProtKB-UniRule"/>
</dbReference>
<dbReference type="Pfam" id="PF00217">
    <property type="entry name" value="ATP-gua_Ptrans"/>
    <property type="match status" value="1"/>
</dbReference>
<organism evidence="11">
    <name type="scientific">Thoracophelia sp. 1 KU-2021</name>
    <dbReference type="NCBI Taxonomy" id="2866647"/>
    <lineage>
        <taxon>Eukaryota</taxon>
        <taxon>Metazoa</taxon>
        <taxon>Spiralia</taxon>
        <taxon>Lophotrochozoa</taxon>
        <taxon>Annelida</taxon>
        <taxon>Polychaeta</taxon>
        <taxon>Sedentaria</taxon>
        <taxon>Scolecida</taxon>
        <taxon>Opheliidae</taxon>
        <taxon>Thoracophelia</taxon>
    </lineage>
</organism>
<keyword evidence="4 7" id="KW-0418">Kinase</keyword>
<feature type="binding site" evidence="7">
    <location>
        <begin position="137"/>
        <end position="141"/>
    </location>
    <ligand>
        <name>ATP</name>
        <dbReference type="ChEBI" id="CHEBI:30616"/>
    </ligand>
</feature>
<evidence type="ECO:0000259" key="9">
    <source>
        <dbReference type="PROSITE" id="PS51509"/>
    </source>
</evidence>
<evidence type="ECO:0000256" key="3">
    <source>
        <dbReference type="ARBA" id="ARBA00022741"/>
    </source>
</evidence>
<reference evidence="11" key="1">
    <citation type="journal article" name="Comp. Biochem. Physiol.">
        <title>Diversity of phosphagen kinases in annelids: the first sequence report for a putative opheline kinase.</title>
        <authorList>
            <person name="Yano D."/>
            <person name="Uda K."/>
            <person name="Nara M."/>
            <person name="Suzuki T."/>
        </authorList>
    </citation>
    <scope>NUCLEOTIDE SEQUENCE</scope>
</reference>
<evidence type="ECO:0000256" key="5">
    <source>
        <dbReference type="ARBA" id="ARBA00022840"/>
    </source>
</evidence>
<protein>
    <submittedName>
        <fullName evidence="11">Taurocyamine kinase</fullName>
    </submittedName>
</protein>
<evidence type="ECO:0000256" key="2">
    <source>
        <dbReference type="ARBA" id="ARBA00022679"/>
    </source>
</evidence>
<dbReference type="PROSITE" id="PS51510">
    <property type="entry name" value="PHOSPHAGEN_KINASE_C"/>
    <property type="match status" value="1"/>
</dbReference>
<dbReference type="SUPFAM" id="SSF48034">
    <property type="entry name" value="Guanido kinase N-terminal domain"/>
    <property type="match status" value="1"/>
</dbReference>
<keyword evidence="2 7" id="KW-0808">Transferase</keyword>
<gene>
    <name evidence="11" type="primary">TK</name>
</gene>
<dbReference type="Gene3D" id="1.10.135.10">
    <property type="entry name" value="ATP:guanido phosphotransferase, N-terminal domain"/>
    <property type="match status" value="1"/>
</dbReference>
<dbReference type="InterPro" id="IPR014746">
    <property type="entry name" value="Gln_synth/guanido_kin_cat_dom"/>
</dbReference>
<evidence type="ECO:0000313" key="11">
    <source>
        <dbReference type="EMBL" id="BDA39158.1"/>
    </source>
</evidence>
<evidence type="ECO:0000256" key="8">
    <source>
        <dbReference type="RuleBase" id="RU000505"/>
    </source>
</evidence>
<accession>A0A8D6RRL9</accession>
<feature type="domain" description="Phosphagen kinase N-terminal" evidence="9">
    <location>
        <begin position="24"/>
        <end position="107"/>
    </location>
</feature>
<dbReference type="InterPro" id="IPR022415">
    <property type="entry name" value="ATP-guanido_PTrfase_AS"/>
</dbReference>
<dbReference type="Pfam" id="PF02807">
    <property type="entry name" value="ATP-gua_PtransN"/>
    <property type="match status" value="1"/>
</dbReference>
<evidence type="ECO:0000256" key="4">
    <source>
        <dbReference type="ARBA" id="ARBA00022777"/>
    </source>
</evidence>
<dbReference type="PANTHER" id="PTHR11547">
    <property type="entry name" value="ARGININE OR CREATINE KINASE"/>
    <property type="match status" value="1"/>
</dbReference>
<dbReference type="FunFam" id="3.30.590.10:FF:000002">
    <property type="entry name" value="Creatine kinase S-type, mitochondrial"/>
    <property type="match status" value="1"/>
</dbReference>
<dbReference type="CDD" id="cd00716">
    <property type="entry name" value="creatine_kinase_like"/>
    <property type="match status" value="1"/>
</dbReference>
<dbReference type="AlphaFoldDB" id="A0A8D6RRL9"/>
<feature type="binding site" evidence="7">
    <location>
        <begin position="301"/>
        <end position="305"/>
    </location>
    <ligand>
        <name>ATP</name>
        <dbReference type="ChEBI" id="CHEBI:30616"/>
    </ligand>
</feature>
<dbReference type="SUPFAM" id="SSF55931">
    <property type="entry name" value="Glutamine synthetase/guanido kinase"/>
    <property type="match status" value="1"/>
</dbReference>
<name>A0A8D6RRL9_9ANNE</name>
<keyword evidence="3 7" id="KW-0547">Nucleotide-binding</keyword>
<feature type="binding site" evidence="7">
    <location>
        <begin position="329"/>
        <end position="334"/>
    </location>
    <ligand>
        <name>ATP</name>
        <dbReference type="ChEBI" id="CHEBI:30616"/>
    </ligand>
</feature>
<dbReference type="PROSITE" id="PS51509">
    <property type="entry name" value="PHOSPHAGEN_KINASE_N"/>
    <property type="match status" value="1"/>
</dbReference>
<dbReference type="EMBL" id="LC646451">
    <property type="protein sequence ID" value="BDA39158.1"/>
    <property type="molecule type" value="mRNA"/>
</dbReference>
<dbReference type="PROSITE" id="PS00112">
    <property type="entry name" value="PHOSPHAGEN_KINASE"/>
    <property type="match status" value="1"/>
</dbReference>
<feature type="binding site" evidence="7">
    <location>
        <position position="245"/>
    </location>
    <ligand>
        <name>ATP</name>
        <dbReference type="ChEBI" id="CHEBI:30616"/>
    </ligand>
</feature>
<dbReference type="GO" id="GO:0046314">
    <property type="term" value="P:phosphocreatine biosynthetic process"/>
    <property type="evidence" value="ECO:0007669"/>
    <property type="project" value="InterPro"/>
</dbReference>
<evidence type="ECO:0000256" key="1">
    <source>
        <dbReference type="ARBA" id="ARBA00006798"/>
    </source>
</evidence>
<comment type="similarity">
    <text evidence="1 6 8">Belongs to the ATP:guanido phosphotransferase family.</text>
</comment>
<dbReference type="PANTHER" id="PTHR11547:SF57">
    <property type="entry name" value="PHOSPHAGEN KINASE C-TERMINAL DOMAIN-CONTAINING PROTEIN"/>
    <property type="match status" value="1"/>
</dbReference>
<evidence type="ECO:0000256" key="6">
    <source>
        <dbReference type="PROSITE-ProRule" id="PRU00842"/>
    </source>
</evidence>
<dbReference type="Gene3D" id="3.30.590.10">
    <property type="entry name" value="Glutamine synthetase/guanido kinase, catalytic domain"/>
    <property type="match status" value="1"/>
</dbReference>
<sequence length="388" mass="44315">MAGETNMSHKEFMKNYRSGQSKNYLKYSPKDNYPDYSKHKCMVKRHLTPEMYEKLYTRVTPNGVTLDKVIQNSVCCQNQIIGLLAGDEESYEVFHELFNSVIDEKHGGFGVNDKHPPPDLDASKLVNGKLDEKYVRSCRVRTGRSVRGLCFPSAVCRAERREVEKVITDALSELSGDLAGKYYPLSTMSPEDEKQLIEDHFLFQKPTGHLMVNSTSVRDWPDARGIWHNKDKNFLIWVNEEDHCRVISMQKGGDMQATFERFGRGLQQIEACMKKKGREFMWNERLGYLCACPSNIGTGLRCSAHIQLKNVSKLPNYEDIVKAMGMQPRGTAGEHTEAVDSVYDISNSARLKKSERQFVQDVIDALNKLIEMEKRLEEGKSIDDLIPK</sequence>
<dbReference type="GO" id="GO:0005615">
    <property type="term" value="C:extracellular space"/>
    <property type="evidence" value="ECO:0007669"/>
    <property type="project" value="TreeGrafter"/>
</dbReference>
<dbReference type="InterPro" id="IPR036802">
    <property type="entry name" value="ATP-guanido_PTrfase_N_sf"/>
</dbReference>
<proteinExistence type="evidence at transcript level"/>
<evidence type="ECO:0000256" key="7">
    <source>
        <dbReference type="PROSITE-ProRule" id="PRU00843"/>
    </source>
</evidence>
<dbReference type="InterPro" id="IPR022413">
    <property type="entry name" value="ATP-guanido_PTrfase_N"/>
</dbReference>
<keyword evidence="5 7" id="KW-0067">ATP-binding</keyword>
<dbReference type="InterPro" id="IPR000749">
    <property type="entry name" value="ATP-guanido_PTrfase"/>
</dbReference>
<feature type="binding site" evidence="7">
    <location>
        <position position="200"/>
    </location>
    <ligand>
        <name>ATP</name>
        <dbReference type="ChEBI" id="CHEBI:30616"/>
    </ligand>
</feature>
<evidence type="ECO:0000259" key="10">
    <source>
        <dbReference type="PROSITE" id="PS51510"/>
    </source>
</evidence>
<feature type="domain" description="Phosphagen kinase C-terminal" evidence="10">
    <location>
        <begin position="134"/>
        <end position="376"/>
    </location>
</feature>
<dbReference type="InterPro" id="IPR022414">
    <property type="entry name" value="ATP-guanido_PTrfase_cat"/>
</dbReference>
<dbReference type="GO" id="GO:0004111">
    <property type="term" value="F:creatine kinase activity"/>
    <property type="evidence" value="ECO:0007669"/>
    <property type="project" value="InterPro"/>
</dbReference>